<dbReference type="SUPFAM" id="SSF51230">
    <property type="entry name" value="Single hybrid motif"/>
    <property type="match status" value="2"/>
</dbReference>
<dbReference type="Gene3D" id="4.10.320.10">
    <property type="entry name" value="E3-binding domain"/>
    <property type="match status" value="1"/>
</dbReference>
<evidence type="ECO:0000256" key="6">
    <source>
        <dbReference type="ARBA" id="ARBA00023315"/>
    </source>
</evidence>
<dbReference type="InterPro" id="IPR050743">
    <property type="entry name" value="2-oxoacid_DH_E2_comp"/>
</dbReference>
<comment type="subunit">
    <text evidence="3">Forms a 24-polypeptide structural core with octahedral symmetry.</text>
</comment>
<dbReference type="EMBL" id="JAKIKS010000024">
    <property type="protein sequence ID" value="MCL1124477.1"/>
    <property type="molecule type" value="Genomic_DNA"/>
</dbReference>
<dbReference type="CDD" id="cd06849">
    <property type="entry name" value="lipoyl_domain"/>
    <property type="match status" value="2"/>
</dbReference>
<evidence type="ECO:0000313" key="11">
    <source>
        <dbReference type="Proteomes" id="UP001203423"/>
    </source>
</evidence>
<evidence type="ECO:0000256" key="4">
    <source>
        <dbReference type="ARBA" id="ARBA00022679"/>
    </source>
</evidence>
<dbReference type="InterPro" id="IPR011053">
    <property type="entry name" value="Single_hybrid_motif"/>
</dbReference>
<dbReference type="Gene3D" id="2.40.50.100">
    <property type="match status" value="2"/>
</dbReference>
<dbReference type="PANTHER" id="PTHR43178:SF5">
    <property type="entry name" value="LIPOAMIDE ACYLTRANSFERASE COMPONENT OF BRANCHED-CHAIN ALPHA-KETO ACID DEHYDROGENASE COMPLEX, MITOCHONDRIAL"/>
    <property type="match status" value="1"/>
</dbReference>
<keyword evidence="4 7" id="KW-0808">Transferase</keyword>
<dbReference type="InterPro" id="IPR036625">
    <property type="entry name" value="E3-bd_dom_sf"/>
</dbReference>
<dbReference type="SUPFAM" id="SSF47005">
    <property type="entry name" value="Peripheral subunit-binding domain of 2-oxo acid dehydrogenase complex"/>
    <property type="match status" value="1"/>
</dbReference>
<reference evidence="10 11" key="1">
    <citation type="submission" date="2022-01" db="EMBL/GenBank/DDBJ databases">
        <title>Whole genome-based taxonomy of the Shewanellaceae.</title>
        <authorList>
            <person name="Martin-Rodriguez A.J."/>
        </authorList>
    </citation>
    <scope>NUCLEOTIDE SEQUENCE [LARGE SCALE GENOMIC DNA]</scope>
    <source>
        <strain evidence="10 11">DSM 17177</strain>
    </source>
</reference>
<organism evidence="10 11">
    <name type="scientific">Shewanella surugensis</name>
    <dbReference type="NCBI Taxonomy" id="212020"/>
    <lineage>
        <taxon>Bacteria</taxon>
        <taxon>Pseudomonadati</taxon>
        <taxon>Pseudomonadota</taxon>
        <taxon>Gammaproteobacteria</taxon>
        <taxon>Alteromonadales</taxon>
        <taxon>Shewanellaceae</taxon>
        <taxon>Shewanella</taxon>
    </lineage>
</organism>
<dbReference type="SUPFAM" id="SSF52777">
    <property type="entry name" value="CoA-dependent acyltransferases"/>
    <property type="match status" value="1"/>
</dbReference>
<comment type="caution">
    <text evidence="10">The sequence shown here is derived from an EMBL/GenBank/DDBJ whole genome shotgun (WGS) entry which is preliminary data.</text>
</comment>
<dbReference type="PANTHER" id="PTHR43178">
    <property type="entry name" value="DIHYDROLIPOAMIDE ACETYLTRANSFERASE COMPONENT OF PYRUVATE DEHYDROGENASE COMPLEX"/>
    <property type="match status" value="1"/>
</dbReference>
<dbReference type="Proteomes" id="UP001203423">
    <property type="component" value="Unassembled WGS sequence"/>
</dbReference>
<dbReference type="RefSeq" id="WP_248939758.1">
    <property type="nucleotide sequence ID" value="NZ_JAKIKS010000024.1"/>
</dbReference>
<accession>A0ABT0L9V4</accession>
<evidence type="ECO:0000256" key="5">
    <source>
        <dbReference type="ARBA" id="ARBA00022823"/>
    </source>
</evidence>
<dbReference type="Pfam" id="PF00364">
    <property type="entry name" value="Biotin_lipoyl"/>
    <property type="match status" value="2"/>
</dbReference>
<comment type="similarity">
    <text evidence="2 7">Belongs to the 2-oxoacid dehydrogenase family.</text>
</comment>
<feature type="domain" description="Lipoyl-binding" evidence="8">
    <location>
        <begin position="2"/>
        <end position="77"/>
    </location>
</feature>
<dbReference type="Pfam" id="PF02817">
    <property type="entry name" value="E3_binding"/>
    <property type="match status" value="1"/>
</dbReference>
<sequence length="549" mass="59914">MIKEFILPDIGEGVVECELVEWLVKEGDRVIEDQPIADVMTDKALVQIPAPHAGIIKQLHYAKGDIAKVHAPLYSVEMNENVAAEELDFVEEVSLIEAVSEAPAVATIAAPHMDKPLSSGVSWHIEEFLLPDIGEGIVECELVEWLVEEGETVVEDQAVADVMTDKALVQIPAMKSGRIATLHYRKGQLAKVHAPLFSIEVASETSTDVAADIVEQDAEQDVKQVSTSSESQAVQSVQRQAQGKALASPAVRRMARSLDIDIAKIMGSGKNGRVYKDDISRHQQASVASMTSAENNHQSVPSVQVTADVASVAPVQDRVEPIRGVRAVMAKMMMESVSTIPHFTYCDEFDLTALVALRESMKKKHSTDEVKLTMMPFFMKALSLALKDHPDLNSQVNSDCSEQTFFARHNIGMAVDSAVGLLVPNVKDVQDKSILAIAADITRLTTAARSGRVRPDDLKHGTISISNIGALGGTIATPIINKPEVAIVALGKLQTLPRFNERGEVEARKIMQVSWSGDHRVIDGGTIARFCNLWKHYLEQPQEMLLAMQ</sequence>
<gene>
    <name evidence="10" type="ORF">L2764_08305</name>
</gene>
<keyword evidence="5 7" id="KW-0450">Lipoyl</keyword>
<evidence type="ECO:0000256" key="2">
    <source>
        <dbReference type="ARBA" id="ARBA00007317"/>
    </source>
</evidence>
<evidence type="ECO:0000313" key="10">
    <source>
        <dbReference type="EMBL" id="MCL1124477.1"/>
    </source>
</evidence>
<dbReference type="EC" id="2.3.1.-" evidence="7"/>
<dbReference type="InterPro" id="IPR004167">
    <property type="entry name" value="PSBD"/>
</dbReference>
<evidence type="ECO:0000259" key="8">
    <source>
        <dbReference type="PROSITE" id="PS50968"/>
    </source>
</evidence>
<proteinExistence type="inferred from homology"/>
<keyword evidence="11" id="KW-1185">Reference proteome</keyword>
<evidence type="ECO:0000259" key="9">
    <source>
        <dbReference type="PROSITE" id="PS51826"/>
    </source>
</evidence>
<evidence type="ECO:0000256" key="3">
    <source>
        <dbReference type="ARBA" id="ARBA00011484"/>
    </source>
</evidence>
<protein>
    <recommendedName>
        <fullName evidence="7">Dihydrolipoamide acetyltransferase component of pyruvate dehydrogenase complex</fullName>
        <ecNumber evidence="7">2.3.1.-</ecNumber>
    </recommendedName>
</protein>
<dbReference type="InterPro" id="IPR001078">
    <property type="entry name" value="2-oxoacid_DH_actylTfrase"/>
</dbReference>
<feature type="domain" description="Peripheral subunit-binding (PSBD)" evidence="9">
    <location>
        <begin position="246"/>
        <end position="283"/>
    </location>
</feature>
<comment type="cofactor">
    <cofactor evidence="1 7">
        <name>(R)-lipoate</name>
        <dbReference type="ChEBI" id="CHEBI:83088"/>
    </cofactor>
</comment>
<name>A0ABT0L9V4_9GAMM</name>
<dbReference type="InterPro" id="IPR000089">
    <property type="entry name" value="Biotin_lipoyl"/>
</dbReference>
<feature type="domain" description="Lipoyl-binding" evidence="8">
    <location>
        <begin position="125"/>
        <end position="200"/>
    </location>
</feature>
<keyword evidence="6 7" id="KW-0012">Acyltransferase</keyword>
<dbReference type="PROSITE" id="PS51826">
    <property type="entry name" value="PSBD"/>
    <property type="match status" value="1"/>
</dbReference>
<dbReference type="InterPro" id="IPR023213">
    <property type="entry name" value="CAT-like_dom_sf"/>
</dbReference>
<dbReference type="Gene3D" id="3.30.559.10">
    <property type="entry name" value="Chloramphenicol acetyltransferase-like domain"/>
    <property type="match status" value="1"/>
</dbReference>
<evidence type="ECO:0000256" key="7">
    <source>
        <dbReference type="RuleBase" id="RU003423"/>
    </source>
</evidence>
<dbReference type="Pfam" id="PF00198">
    <property type="entry name" value="2-oxoacid_dh"/>
    <property type="match status" value="1"/>
</dbReference>
<dbReference type="PROSITE" id="PS50968">
    <property type="entry name" value="BIOTINYL_LIPOYL"/>
    <property type="match status" value="2"/>
</dbReference>
<evidence type="ECO:0000256" key="1">
    <source>
        <dbReference type="ARBA" id="ARBA00001938"/>
    </source>
</evidence>